<sequence>MSQRFLAILGGLVILIGVVATSALFVVEQTQQALVLQLGEPKRVVKEPGLHVKIPFIQNVEYFELRVLDLDPPRQQVILVDQKRLDVDSYARFRITDPLQFYQSVGNEFGARQRLTAIVNSSLRRALGNATLADILSEKRQAIISQMTAEVNQSVERLGMRIVDVRVRRADYPEQTSQAIYNRMRSEREREAKEARAEGFELGQQIRADADRQRIVIVANAEREAQILRGEGDAEAINIYAEAFGRDREFFAFYRSMEAYREALGKDGTTMVLSPNSDFFRFFNDIRGGASGQGGMPAAR</sequence>
<dbReference type="STRING" id="580166.AUP43_06295"/>
<accession>A0A154W8Z2</accession>
<keyword evidence="9" id="KW-1185">Reference proteome</keyword>
<evidence type="ECO:0000256" key="5">
    <source>
        <dbReference type="ARBA" id="ARBA00023136"/>
    </source>
</evidence>
<dbReference type="OrthoDB" id="9812991at2"/>
<comment type="subcellular location">
    <subcellularLocation>
        <location evidence="1">Membrane</location>
        <topology evidence="1">Single-pass membrane protein</topology>
    </subcellularLocation>
</comment>
<dbReference type="GO" id="GO:0016020">
    <property type="term" value="C:membrane"/>
    <property type="evidence" value="ECO:0007669"/>
    <property type="project" value="UniProtKB-SubCell"/>
</dbReference>
<comment type="similarity">
    <text evidence="2 6">Belongs to the band 7/mec-2 family. HflC subfamily.</text>
</comment>
<evidence type="ECO:0000256" key="3">
    <source>
        <dbReference type="ARBA" id="ARBA00022692"/>
    </source>
</evidence>
<proteinExistence type="inferred from homology"/>
<keyword evidence="3" id="KW-0812">Transmembrane</keyword>
<comment type="caution">
    <text evidence="8">The sequence shown here is derived from an EMBL/GenBank/DDBJ whole genome shotgun (WGS) entry which is preliminary data.</text>
</comment>
<keyword evidence="8" id="KW-0645">Protease</keyword>
<evidence type="ECO:0000313" key="9">
    <source>
        <dbReference type="Proteomes" id="UP000076400"/>
    </source>
</evidence>
<dbReference type="Proteomes" id="UP000076400">
    <property type="component" value="Unassembled WGS sequence"/>
</dbReference>
<keyword evidence="8" id="KW-0378">Hydrolase</keyword>
<dbReference type="Pfam" id="PF01145">
    <property type="entry name" value="Band_7"/>
    <property type="match status" value="1"/>
</dbReference>
<feature type="domain" description="Band 7" evidence="7">
    <location>
        <begin position="22"/>
        <end position="184"/>
    </location>
</feature>
<keyword evidence="5" id="KW-0472">Membrane</keyword>
<dbReference type="EMBL" id="LPXN01000093">
    <property type="protein sequence ID" value="KZD09982.1"/>
    <property type="molecule type" value="Genomic_DNA"/>
</dbReference>
<evidence type="ECO:0000256" key="2">
    <source>
        <dbReference type="ARBA" id="ARBA00007862"/>
    </source>
</evidence>
<dbReference type="PANTHER" id="PTHR42911:SF1">
    <property type="entry name" value="MODULATOR OF FTSH PROTEASE HFLC"/>
    <property type="match status" value="1"/>
</dbReference>
<evidence type="ECO:0000256" key="6">
    <source>
        <dbReference type="PIRNR" id="PIRNR005651"/>
    </source>
</evidence>
<dbReference type="GO" id="GO:0006508">
    <property type="term" value="P:proteolysis"/>
    <property type="evidence" value="ECO:0007669"/>
    <property type="project" value="UniProtKB-KW"/>
</dbReference>
<dbReference type="SUPFAM" id="SSF117892">
    <property type="entry name" value="Band 7/SPFH domain"/>
    <property type="match status" value="1"/>
</dbReference>
<name>A0A154W8Z2_9PROT</name>
<dbReference type="AlphaFoldDB" id="A0A154W8Z2"/>
<dbReference type="PIRSF" id="PIRSF005651">
    <property type="entry name" value="HflC"/>
    <property type="match status" value="1"/>
</dbReference>
<dbReference type="CDD" id="cd03405">
    <property type="entry name" value="SPFH_HflC"/>
    <property type="match status" value="1"/>
</dbReference>
<dbReference type="InterPro" id="IPR001107">
    <property type="entry name" value="Band_7"/>
</dbReference>
<organism evidence="8 9">
    <name type="scientific">Oceanibaculum pacificum</name>
    <dbReference type="NCBI Taxonomy" id="580166"/>
    <lineage>
        <taxon>Bacteria</taxon>
        <taxon>Pseudomonadati</taxon>
        <taxon>Pseudomonadota</taxon>
        <taxon>Alphaproteobacteria</taxon>
        <taxon>Rhodospirillales</taxon>
        <taxon>Oceanibaculaceae</taxon>
        <taxon>Oceanibaculum</taxon>
    </lineage>
</organism>
<dbReference type="SMART" id="SM00244">
    <property type="entry name" value="PHB"/>
    <property type="match status" value="1"/>
</dbReference>
<comment type="function">
    <text evidence="6">HflC and HflK could regulate a protease.</text>
</comment>
<evidence type="ECO:0000256" key="1">
    <source>
        <dbReference type="ARBA" id="ARBA00004167"/>
    </source>
</evidence>
<dbReference type="Gene3D" id="3.30.479.30">
    <property type="entry name" value="Band 7 domain"/>
    <property type="match status" value="1"/>
</dbReference>
<dbReference type="InterPro" id="IPR036013">
    <property type="entry name" value="Band_7/SPFH_dom_sf"/>
</dbReference>
<evidence type="ECO:0000313" key="8">
    <source>
        <dbReference type="EMBL" id="KZD09982.1"/>
    </source>
</evidence>
<gene>
    <name evidence="8" type="ORF">AUP43_06295</name>
</gene>
<dbReference type="PANTHER" id="PTHR42911">
    <property type="entry name" value="MODULATOR OF FTSH PROTEASE HFLC"/>
    <property type="match status" value="1"/>
</dbReference>
<dbReference type="RefSeq" id="WP_067553957.1">
    <property type="nucleotide sequence ID" value="NZ_LPXN01000093.1"/>
</dbReference>
<keyword evidence="4" id="KW-1133">Transmembrane helix</keyword>
<dbReference type="InterPro" id="IPR010200">
    <property type="entry name" value="HflC"/>
</dbReference>
<protein>
    <recommendedName>
        <fullName evidence="6">Protein HflC</fullName>
    </recommendedName>
</protein>
<dbReference type="GO" id="GO:0008233">
    <property type="term" value="F:peptidase activity"/>
    <property type="evidence" value="ECO:0007669"/>
    <property type="project" value="UniProtKB-KW"/>
</dbReference>
<evidence type="ECO:0000256" key="4">
    <source>
        <dbReference type="ARBA" id="ARBA00022989"/>
    </source>
</evidence>
<evidence type="ECO:0000259" key="7">
    <source>
        <dbReference type="SMART" id="SM00244"/>
    </source>
</evidence>
<reference evidence="8 9" key="1">
    <citation type="submission" date="2015-12" db="EMBL/GenBank/DDBJ databases">
        <title>Genome sequence of Oceanibaculum pacificum MCCC 1A02656.</title>
        <authorList>
            <person name="Lu L."/>
            <person name="Lai Q."/>
            <person name="Shao Z."/>
            <person name="Qian P."/>
        </authorList>
    </citation>
    <scope>NUCLEOTIDE SEQUENCE [LARGE SCALE GENOMIC DNA]</scope>
    <source>
        <strain evidence="8 9">MCCC 1A02656</strain>
    </source>
</reference>